<dbReference type="RefSeq" id="WP_117723261.1">
    <property type="nucleotide sequence ID" value="NZ_QSUL01000002.1"/>
</dbReference>
<dbReference type="AlphaFoldDB" id="A0A3E5BNP6"/>
<dbReference type="Gene3D" id="3.20.20.80">
    <property type="entry name" value="Glycosidases"/>
    <property type="match status" value="1"/>
</dbReference>
<dbReference type="InterPro" id="IPR017853">
    <property type="entry name" value="GH"/>
</dbReference>
<name>A0A3E5BNP6_9BACE</name>
<evidence type="ECO:0000313" key="2">
    <source>
        <dbReference type="Proteomes" id="UP000260983"/>
    </source>
</evidence>
<protein>
    <recommendedName>
        <fullName evidence="3">Beta-agarase</fullName>
    </recommendedName>
</protein>
<organism evidence="1 2">
    <name type="scientific">Bacteroides oleiciplenus</name>
    <dbReference type="NCBI Taxonomy" id="626931"/>
    <lineage>
        <taxon>Bacteria</taxon>
        <taxon>Pseudomonadati</taxon>
        <taxon>Bacteroidota</taxon>
        <taxon>Bacteroidia</taxon>
        <taxon>Bacteroidales</taxon>
        <taxon>Bacteroidaceae</taxon>
        <taxon>Bacteroides</taxon>
    </lineage>
</organism>
<proteinExistence type="predicted"/>
<sequence>MKTFFLSIAILLTCSIIWAGERSDGKLLAEILNKGTVETYGLEKSSQGKALHWTATQKGAGVVFLSGKETWDFSPFVHLVCEVQNLADHELFVECHLDGDYWSTGAAYVPAKSTRKVETLILRKEYSKQQLELFPKMNGLPGGAARLWCGYRPESIYKFSLDFPRIQPGDQVIIRNITLAMPYKEYSGKEYEALLPFVDEFGQYIPARYPGKISGVNDIIKADKKEELDMKKHPGNKKWDIYGGWADGPQLTATGHFRVEKYQGKWWLVDPLGHLFWSHGITCVAGGDETNIRGREKFYRSLNLPADVDSSLFVSERDGRKELSYWKLNMYRKWGADYKTKMIDKANRRLRSWNINTIANWSNEDVIRTQKTPYTAVIHTQYGHFIQDPFSPEFQKGVEKTLGHSSAAKDEWCIGYFVDNELGWGDNTYLATLTLQGRYPYAKEEFKNRLVEKYASLAELNRTWGSDFATWDDWMKSDSCYAGAKEDLVDFTAHVANAYFRCIKNALKAKAPDKLYLGCRFNYGDFAGNPVQQWIVDIASKYCDIVSFNRYTYSAYSLHPSRNLDFPMIIGEFHFGGLDRGLLHGGLRYGGNQENRADLYKHYVQDAVTNPYLVGTHWFQYNDQAVTGRGDGENYQIGFINVYDAPNWELVRAARSVGETMYELRSK</sequence>
<accession>A0A3E5BNP6</accession>
<comment type="caution">
    <text evidence="1">The sequence shown here is derived from an EMBL/GenBank/DDBJ whole genome shotgun (WGS) entry which is preliminary data.</text>
</comment>
<gene>
    <name evidence="1" type="ORF">DXB65_02715</name>
</gene>
<dbReference type="EMBL" id="QSUL01000002">
    <property type="protein sequence ID" value="RGN39266.1"/>
    <property type="molecule type" value="Genomic_DNA"/>
</dbReference>
<dbReference type="SUPFAM" id="SSF51445">
    <property type="entry name" value="(Trans)glycosidases"/>
    <property type="match status" value="1"/>
</dbReference>
<dbReference type="Proteomes" id="UP000260983">
    <property type="component" value="Unassembled WGS sequence"/>
</dbReference>
<evidence type="ECO:0008006" key="3">
    <source>
        <dbReference type="Google" id="ProtNLM"/>
    </source>
</evidence>
<evidence type="ECO:0000313" key="1">
    <source>
        <dbReference type="EMBL" id="RGN39266.1"/>
    </source>
</evidence>
<reference evidence="1 2" key="1">
    <citation type="submission" date="2018-08" db="EMBL/GenBank/DDBJ databases">
        <title>A genome reference for cultivated species of the human gut microbiota.</title>
        <authorList>
            <person name="Zou Y."/>
            <person name="Xue W."/>
            <person name="Luo G."/>
        </authorList>
    </citation>
    <scope>NUCLEOTIDE SEQUENCE [LARGE SCALE GENOMIC DNA]</scope>
    <source>
        <strain evidence="1 2">OM05-15BH</strain>
    </source>
</reference>